<evidence type="ECO:0000313" key="3">
    <source>
        <dbReference type="Proteomes" id="UP000324832"/>
    </source>
</evidence>
<reference evidence="2 3" key="1">
    <citation type="submission" date="2017-07" db="EMBL/GenBank/DDBJ databases">
        <authorList>
            <person name="Talla V."/>
            <person name="Backstrom N."/>
        </authorList>
    </citation>
    <scope>NUCLEOTIDE SEQUENCE [LARGE SCALE GENOMIC DNA]</scope>
</reference>
<evidence type="ECO:0000256" key="1">
    <source>
        <dbReference type="SAM" id="MobiDB-lite"/>
    </source>
</evidence>
<evidence type="ECO:0000313" key="2">
    <source>
        <dbReference type="EMBL" id="VVD03933.1"/>
    </source>
</evidence>
<dbReference type="AlphaFoldDB" id="A0A5E4R0U3"/>
<feature type="compositionally biased region" description="Polar residues" evidence="1">
    <location>
        <begin position="267"/>
        <end position="292"/>
    </location>
</feature>
<dbReference type="Proteomes" id="UP000324832">
    <property type="component" value="Unassembled WGS sequence"/>
</dbReference>
<feature type="region of interest" description="Disordered" evidence="1">
    <location>
        <begin position="267"/>
        <end position="302"/>
    </location>
</feature>
<protein>
    <submittedName>
        <fullName evidence="2">Uncharacterized protein</fullName>
    </submittedName>
</protein>
<gene>
    <name evidence="2" type="ORF">LSINAPIS_LOCUS13817</name>
</gene>
<organism evidence="2 3">
    <name type="scientific">Leptidea sinapis</name>
    <dbReference type="NCBI Taxonomy" id="189913"/>
    <lineage>
        <taxon>Eukaryota</taxon>
        <taxon>Metazoa</taxon>
        <taxon>Ecdysozoa</taxon>
        <taxon>Arthropoda</taxon>
        <taxon>Hexapoda</taxon>
        <taxon>Insecta</taxon>
        <taxon>Pterygota</taxon>
        <taxon>Neoptera</taxon>
        <taxon>Endopterygota</taxon>
        <taxon>Lepidoptera</taxon>
        <taxon>Glossata</taxon>
        <taxon>Ditrysia</taxon>
        <taxon>Papilionoidea</taxon>
        <taxon>Pieridae</taxon>
        <taxon>Dismorphiinae</taxon>
        <taxon>Leptidea</taxon>
    </lineage>
</organism>
<proteinExistence type="predicted"/>
<sequence length="349" mass="37459">MNKTVYNTPSDSRSYSQINIAMRHSIKEMKPGENLKTIRTVRSCTSLPSLASTKLPRSHSEVVSTQMRALSSFCLNQTRNSSSDAPQAQPKVSYSQAAANATANALSSLSVCSNPCCNPASCKCNPTCVNYMTGYYYYPYGTWMCGPYHVSGKCVPVKGPVNSAECPCACAPCGPCLPCGPCAACGPCTSGALGNSSQLQTGIPSSCIVGIGSPESTCKEAQKYAEAQQNYQFNYGQQQYQNYNPFPYHHGCWYNASVQPNWGYQNQAQSETQPQANSPTQNLPKSNLSQTPKVDAKSTPANLKGPYLSCLASTANPSAKAQCPKYLSPKPLPGTPLSNHTSFKKPTNK</sequence>
<accession>A0A5E4R0U3</accession>
<feature type="region of interest" description="Disordered" evidence="1">
    <location>
        <begin position="320"/>
        <end position="349"/>
    </location>
</feature>
<keyword evidence="3" id="KW-1185">Reference proteome</keyword>
<name>A0A5E4R0U3_9NEOP</name>
<dbReference type="EMBL" id="FZQP02006815">
    <property type="protein sequence ID" value="VVD03933.1"/>
    <property type="molecule type" value="Genomic_DNA"/>
</dbReference>